<keyword evidence="3" id="KW-0547">Nucleotide-binding</keyword>
<comment type="similarity">
    <text evidence="1">Belongs to the ABC transporter superfamily.</text>
</comment>
<feature type="region of interest" description="Disordered" evidence="5">
    <location>
        <begin position="533"/>
        <end position="561"/>
    </location>
</feature>
<reference evidence="7 8" key="1">
    <citation type="submission" date="2021-01" db="EMBL/GenBank/DDBJ databases">
        <title>WGS of actinomycetes isolated from Thailand.</title>
        <authorList>
            <person name="Thawai C."/>
        </authorList>
    </citation>
    <scope>NUCLEOTIDE SEQUENCE [LARGE SCALE GENOMIC DNA]</scope>
    <source>
        <strain evidence="7 8">CA3R110</strain>
    </source>
</reference>
<name>A0ABS1Q2I9_9ACTN</name>
<evidence type="ECO:0000256" key="4">
    <source>
        <dbReference type="ARBA" id="ARBA00022840"/>
    </source>
</evidence>
<dbReference type="SMART" id="SM00382">
    <property type="entry name" value="AAA"/>
    <property type="match status" value="2"/>
</dbReference>
<dbReference type="Proteomes" id="UP000621510">
    <property type="component" value="Unassembled WGS sequence"/>
</dbReference>
<dbReference type="InterPro" id="IPR050319">
    <property type="entry name" value="ABC_transp_ATP-bind"/>
</dbReference>
<dbReference type="InterPro" id="IPR003593">
    <property type="entry name" value="AAA+_ATPase"/>
</dbReference>
<dbReference type="InterPro" id="IPR003439">
    <property type="entry name" value="ABC_transporter-like_ATP-bd"/>
</dbReference>
<sequence length="561" mass="60996">MTALLDVRDINVTIAQTKVLNRVSLALDSGEALGIIGETGSGKTMTLRAITGLLSSIGGRIESGTVHVDGRDVTRESLRSRQRTLRGIVSMVPQASMSSLDPLQRIGSQVREALRLTRRTRVTDDDVRHALEAVRLTPTETLLRSRPHELSGGMRQRVMIALALASEPRLLLADEPTTALDASVRADVLNLFTGLRLERQLGLVIISHDINAIASATDRVVVMHQGRVVETGRTAEVLQSPRDPYTRMLVSALPERTPRGYYLLARRGSEESQAATDGEYVPVPARAVPTGNVPTVEARRLHFSYGDRQILHDIRVRVRAGERLGIVGESGSGKSTLARLLTGVLPSDQVTVDGRPWRRFGGRQPERHEVQLILQDPFASLTETQTALASVEEACRTVQRLPRRAAHERALELLEAVGLTGDLVHRRPGRLSGGQCQRVSIARALAANPSILVADEPTSALDLSVQAGIVNLLLTLTTRRPLGLVVVSHDLAVISHLSDTIVVMERGRIVEAGPTDQVLFRPEHPYTRQLMSANPWLAPNAAPGPDAGRRTGARALEQTDA</sequence>
<proteinExistence type="inferred from homology"/>
<dbReference type="PROSITE" id="PS50893">
    <property type="entry name" value="ABC_TRANSPORTER_2"/>
    <property type="match status" value="2"/>
</dbReference>
<dbReference type="CDD" id="cd03257">
    <property type="entry name" value="ABC_NikE_OppD_transporters"/>
    <property type="match status" value="2"/>
</dbReference>
<dbReference type="InterPro" id="IPR013563">
    <property type="entry name" value="Oligopep_ABC_C"/>
</dbReference>
<comment type="caution">
    <text evidence="7">The sequence shown here is derived from an EMBL/GenBank/DDBJ whole genome shotgun (WGS) entry which is preliminary data.</text>
</comment>
<protein>
    <submittedName>
        <fullName evidence="7">ABC transporter ATP-binding protein</fullName>
    </submittedName>
</protein>
<dbReference type="SUPFAM" id="SSF52540">
    <property type="entry name" value="P-loop containing nucleoside triphosphate hydrolases"/>
    <property type="match status" value="2"/>
</dbReference>
<dbReference type="PROSITE" id="PS00211">
    <property type="entry name" value="ABC_TRANSPORTER_1"/>
    <property type="match status" value="2"/>
</dbReference>
<dbReference type="InterPro" id="IPR017871">
    <property type="entry name" value="ABC_transporter-like_CS"/>
</dbReference>
<organism evidence="7 8">
    <name type="scientific">Streptomyces endocoffeicus</name>
    <dbReference type="NCBI Taxonomy" id="2898945"/>
    <lineage>
        <taxon>Bacteria</taxon>
        <taxon>Bacillati</taxon>
        <taxon>Actinomycetota</taxon>
        <taxon>Actinomycetes</taxon>
        <taxon>Kitasatosporales</taxon>
        <taxon>Streptomycetaceae</taxon>
        <taxon>Streptomyces</taxon>
    </lineage>
</organism>
<evidence type="ECO:0000256" key="5">
    <source>
        <dbReference type="SAM" id="MobiDB-lite"/>
    </source>
</evidence>
<evidence type="ECO:0000313" key="7">
    <source>
        <dbReference type="EMBL" id="MBL1118605.1"/>
    </source>
</evidence>
<evidence type="ECO:0000256" key="3">
    <source>
        <dbReference type="ARBA" id="ARBA00022741"/>
    </source>
</evidence>
<dbReference type="GO" id="GO:0005524">
    <property type="term" value="F:ATP binding"/>
    <property type="evidence" value="ECO:0007669"/>
    <property type="project" value="UniProtKB-KW"/>
</dbReference>
<keyword evidence="2" id="KW-0813">Transport</keyword>
<gene>
    <name evidence="7" type="ORF">JK364_40495</name>
</gene>
<dbReference type="Pfam" id="PF08352">
    <property type="entry name" value="oligo_HPY"/>
    <property type="match status" value="2"/>
</dbReference>
<feature type="domain" description="ABC transporter" evidence="6">
    <location>
        <begin position="296"/>
        <end position="531"/>
    </location>
</feature>
<dbReference type="Pfam" id="PF00005">
    <property type="entry name" value="ABC_tran"/>
    <property type="match status" value="2"/>
</dbReference>
<feature type="domain" description="ABC transporter" evidence="6">
    <location>
        <begin position="5"/>
        <end position="250"/>
    </location>
</feature>
<evidence type="ECO:0000256" key="1">
    <source>
        <dbReference type="ARBA" id="ARBA00005417"/>
    </source>
</evidence>
<dbReference type="EMBL" id="JAERRG010000024">
    <property type="protein sequence ID" value="MBL1118605.1"/>
    <property type="molecule type" value="Genomic_DNA"/>
</dbReference>
<dbReference type="InterPro" id="IPR027417">
    <property type="entry name" value="P-loop_NTPase"/>
</dbReference>
<evidence type="ECO:0000259" key="6">
    <source>
        <dbReference type="PROSITE" id="PS50893"/>
    </source>
</evidence>
<dbReference type="PANTHER" id="PTHR43776:SF7">
    <property type="entry name" value="D,D-DIPEPTIDE TRANSPORT ATP-BINDING PROTEIN DDPF-RELATED"/>
    <property type="match status" value="1"/>
</dbReference>
<dbReference type="PANTHER" id="PTHR43776">
    <property type="entry name" value="TRANSPORT ATP-BINDING PROTEIN"/>
    <property type="match status" value="1"/>
</dbReference>
<keyword evidence="4 7" id="KW-0067">ATP-binding</keyword>
<dbReference type="RefSeq" id="WP_201856423.1">
    <property type="nucleotide sequence ID" value="NZ_JAERRG010000024.1"/>
</dbReference>
<accession>A0ABS1Q2I9</accession>
<keyword evidence="8" id="KW-1185">Reference proteome</keyword>
<evidence type="ECO:0000256" key="2">
    <source>
        <dbReference type="ARBA" id="ARBA00022448"/>
    </source>
</evidence>
<evidence type="ECO:0000313" key="8">
    <source>
        <dbReference type="Proteomes" id="UP000621510"/>
    </source>
</evidence>
<dbReference type="Gene3D" id="3.40.50.300">
    <property type="entry name" value="P-loop containing nucleotide triphosphate hydrolases"/>
    <property type="match status" value="2"/>
</dbReference>